<proteinExistence type="predicted"/>
<reference evidence="1 2" key="1">
    <citation type="submission" date="2021-01" db="EMBL/GenBank/DDBJ databases">
        <title>Identification of strong promoters based on the transcriptome of Brevibacillus choshinensis.</title>
        <authorList>
            <person name="Yao D."/>
            <person name="Zhang K."/>
            <person name="Wu J."/>
        </authorList>
    </citation>
    <scope>NUCLEOTIDE SEQUENCE [LARGE SCALE GENOMIC DNA]</scope>
    <source>
        <strain evidence="1 2">HPD31-SP3</strain>
    </source>
</reference>
<dbReference type="Proteomes" id="UP000596248">
    <property type="component" value="Chromosome"/>
</dbReference>
<evidence type="ECO:0000313" key="1">
    <source>
        <dbReference type="EMBL" id="QRG70145.1"/>
    </source>
</evidence>
<accession>A0ABX7FW91</accession>
<name>A0ABX7FW91_BRECH</name>
<gene>
    <name evidence="1" type="ORF">JNE38_14105</name>
</gene>
<dbReference type="RefSeq" id="WP_203357119.1">
    <property type="nucleotide sequence ID" value="NZ_CP069127.1"/>
</dbReference>
<keyword evidence="2" id="KW-1185">Reference proteome</keyword>
<protein>
    <submittedName>
        <fullName evidence="1">Uncharacterized protein</fullName>
    </submittedName>
</protein>
<dbReference type="EMBL" id="CP069127">
    <property type="protein sequence ID" value="QRG70145.1"/>
    <property type="molecule type" value="Genomic_DNA"/>
</dbReference>
<sequence>MRKQDGKDELFTPEFLDWLKEKQITRKRLKKDPTALDMYHREWMKTKKRNRTKKLSLFQNLPSINFDLGKVVDNVRIAGELLKAYQESKESHSPES</sequence>
<organism evidence="1 2">
    <name type="scientific">Brevibacillus choshinensis</name>
    <dbReference type="NCBI Taxonomy" id="54911"/>
    <lineage>
        <taxon>Bacteria</taxon>
        <taxon>Bacillati</taxon>
        <taxon>Bacillota</taxon>
        <taxon>Bacilli</taxon>
        <taxon>Bacillales</taxon>
        <taxon>Paenibacillaceae</taxon>
        <taxon>Brevibacillus</taxon>
    </lineage>
</organism>
<evidence type="ECO:0000313" key="2">
    <source>
        <dbReference type="Proteomes" id="UP000596248"/>
    </source>
</evidence>